<dbReference type="EMBL" id="UOEU01000969">
    <property type="protein sequence ID" value="VAW42839.1"/>
    <property type="molecule type" value="Genomic_DNA"/>
</dbReference>
<dbReference type="FunFam" id="3.30.565.10:FF:000010">
    <property type="entry name" value="Sensor histidine kinase RcsC"/>
    <property type="match status" value="1"/>
</dbReference>
<dbReference type="GO" id="GO:0009927">
    <property type="term" value="F:histidine phosphotransfer kinase activity"/>
    <property type="evidence" value="ECO:0007669"/>
    <property type="project" value="TreeGrafter"/>
</dbReference>
<organism evidence="7">
    <name type="scientific">hydrothermal vent metagenome</name>
    <dbReference type="NCBI Taxonomy" id="652676"/>
    <lineage>
        <taxon>unclassified sequences</taxon>
        <taxon>metagenomes</taxon>
        <taxon>ecological metagenomes</taxon>
    </lineage>
</organism>
<dbReference type="InterPro" id="IPR005467">
    <property type="entry name" value="His_kinase_dom"/>
</dbReference>
<dbReference type="InterPro" id="IPR003018">
    <property type="entry name" value="GAF"/>
</dbReference>
<proteinExistence type="predicted"/>
<dbReference type="Pfam" id="PF13185">
    <property type="entry name" value="GAF_2"/>
    <property type="match status" value="3"/>
</dbReference>
<feature type="domain" description="Histidine kinase" evidence="6">
    <location>
        <begin position="723"/>
        <end position="941"/>
    </location>
</feature>
<dbReference type="SUPFAM" id="SSF47384">
    <property type="entry name" value="Homodimeric domain of signal transducing histidine kinase"/>
    <property type="match status" value="1"/>
</dbReference>
<dbReference type="AlphaFoldDB" id="A0A3B0W0P9"/>
<accession>A0A3B0W0P9</accession>
<dbReference type="PROSITE" id="PS50109">
    <property type="entry name" value="HIS_KIN"/>
    <property type="match status" value="1"/>
</dbReference>
<keyword evidence="4" id="KW-0808">Transferase</keyword>
<feature type="non-terminal residue" evidence="7">
    <location>
        <position position="1"/>
    </location>
</feature>
<dbReference type="SUPFAM" id="SSF55781">
    <property type="entry name" value="GAF domain-like"/>
    <property type="match status" value="4"/>
</dbReference>
<dbReference type="SMART" id="SM00387">
    <property type="entry name" value="HATPase_c"/>
    <property type="match status" value="1"/>
</dbReference>
<dbReference type="InterPro" id="IPR003594">
    <property type="entry name" value="HATPase_dom"/>
</dbReference>
<evidence type="ECO:0000256" key="3">
    <source>
        <dbReference type="ARBA" id="ARBA00022553"/>
    </source>
</evidence>
<dbReference type="SMART" id="SM00065">
    <property type="entry name" value="GAF"/>
    <property type="match status" value="4"/>
</dbReference>
<evidence type="ECO:0000313" key="7">
    <source>
        <dbReference type="EMBL" id="VAW42839.1"/>
    </source>
</evidence>
<dbReference type="InterPro" id="IPR003661">
    <property type="entry name" value="HisK_dim/P_dom"/>
</dbReference>
<dbReference type="Gene3D" id="1.10.287.130">
    <property type="match status" value="1"/>
</dbReference>
<evidence type="ECO:0000256" key="1">
    <source>
        <dbReference type="ARBA" id="ARBA00000085"/>
    </source>
</evidence>
<dbReference type="PRINTS" id="PR00344">
    <property type="entry name" value="BCTRLSENSOR"/>
</dbReference>
<dbReference type="PANTHER" id="PTHR43047">
    <property type="entry name" value="TWO-COMPONENT HISTIDINE PROTEIN KINASE"/>
    <property type="match status" value="1"/>
</dbReference>
<reference evidence="7" key="1">
    <citation type="submission" date="2018-06" db="EMBL/GenBank/DDBJ databases">
        <authorList>
            <person name="Zhirakovskaya E."/>
        </authorList>
    </citation>
    <scope>NUCLEOTIDE SEQUENCE</scope>
</reference>
<dbReference type="Pfam" id="PF02518">
    <property type="entry name" value="HATPase_c"/>
    <property type="match status" value="1"/>
</dbReference>
<dbReference type="CDD" id="cd16922">
    <property type="entry name" value="HATPase_EvgS-ArcB-TorS-like"/>
    <property type="match status" value="1"/>
</dbReference>
<keyword evidence="3" id="KW-0597">Phosphoprotein</keyword>
<dbReference type="InterPro" id="IPR036890">
    <property type="entry name" value="HATPase_C_sf"/>
</dbReference>
<dbReference type="InterPro" id="IPR029016">
    <property type="entry name" value="GAF-like_dom_sf"/>
</dbReference>
<sequence length="975" mass="108692">PSINNLADEDRTFVQDLIREMGSALNNAQFVQTTRTHSNQLRLAAEVSRAATTILDRDQLIREVVELIRSRFNFYYVGLFLVDEQTNTAVLRAGTGEAGRLQIELNHSQVIGGDSMIGTAVATGKAYVEQNVLHATAFKPNPLLPDTQAELALPLRTRDKVIGALTAQSSRQGAFTSEAVTVLQSLADQLAIAIENATLFAQTENSLNETNQLYTASRNIGQARNAYDIYQTLIDFAQVSDIAQIAQIIIADPKSPDFLMTPVSWHMDTIEIDTTRRYPREKFSFSNRTISTDLFILDGTQDNEDVDPYAQQLFAQNSMKAVAMIPLYIDKEWLGTLALAHENAQAFASSALQSFRTLADQAANILANQRLLRQTELLYRIGRALNQAITRDDALEISVREIQGYTNAYQCRFVLYEGGSGQLIASTTHTQLNQTYSLPIAGDYAYEWLNKEQTPLLLTPNNSKIPKQTIQQHVQQFDAHASLLIPAASQQELLGYLAIDTKVGELPFTNSNLIFAQTVVDHLTTQLENVKLLDEALHRAQDLITLNQIQSNISRVLNLQLLAKIIYGEVGRLLDNTLFLLARYSPETDWYEPILTLAEDQIIIQEGRTLMPDEPLYDFLHQDKHQLHNAHAPLAQAEQIAAGERTPQSSAWIPLLQDSTPVGLISVQSYEPSAYGENDIQLLRSIATQTSLAIANAQLFGQTQSQNEELRTLDRLKTQFLANMSHELRTPLNSIIGFSRVILKGIDGPITTAQEEDLQSIHSNGQHLLQLINEILDMAKIEAGKMPLSFETVHIHDAIGPVRNTMRSLIDSEEVKFIWVVPENLPEIEADPIRLRQIVLNLLSNAAKFTETGEIRLSAYAKDDSIHITVHDTGIGIAPENFDVLFTPFAQVDSSNTRTSSGTGLGLPITKWLTEMHQGSIKFTSQLNEGTTFHVVLPIKQHSDQLEHEQQLTPEHTPEQLKEARLIQPTIDLVS</sequence>
<gene>
    <name evidence="7" type="ORF">MNBD_CHLOROFLEXI01-1770</name>
</gene>
<comment type="catalytic activity">
    <reaction evidence="1">
        <text>ATP + protein L-histidine = ADP + protein N-phospho-L-histidine.</text>
        <dbReference type="EC" id="2.7.13.3"/>
    </reaction>
</comment>
<dbReference type="Pfam" id="PF01590">
    <property type="entry name" value="GAF"/>
    <property type="match status" value="1"/>
</dbReference>
<dbReference type="Pfam" id="PF00512">
    <property type="entry name" value="HisKA"/>
    <property type="match status" value="1"/>
</dbReference>
<dbReference type="InterPro" id="IPR036097">
    <property type="entry name" value="HisK_dim/P_sf"/>
</dbReference>
<protein>
    <recommendedName>
        <fullName evidence="2">histidine kinase</fullName>
        <ecNumber evidence="2">2.7.13.3</ecNumber>
    </recommendedName>
</protein>
<evidence type="ECO:0000256" key="4">
    <source>
        <dbReference type="ARBA" id="ARBA00022679"/>
    </source>
</evidence>
<dbReference type="SUPFAM" id="SSF55874">
    <property type="entry name" value="ATPase domain of HSP90 chaperone/DNA topoisomerase II/histidine kinase"/>
    <property type="match status" value="1"/>
</dbReference>
<dbReference type="EC" id="2.7.13.3" evidence="2"/>
<dbReference type="PANTHER" id="PTHR43047:SF71">
    <property type="entry name" value="HISTIDINE KINASE CONTAINING CHEY-HOMOLOGOUS RECEIVER DOMAIN-RELATED"/>
    <property type="match status" value="1"/>
</dbReference>
<dbReference type="CDD" id="cd00082">
    <property type="entry name" value="HisKA"/>
    <property type="match status" value="1"/>
</dbReference>
<dbReference type="Gene3D" id="3.30.565.10">
    <property type="entry name" value="Histidine kinase-like ATPase, C-terminal domain"/>
    <property type="match status" value="1"/>
</dbReference>
<dbReference type="GO" id="GO:0000155">
    <property type="term" value="F:phosphorelay sensor kinase activity"/>
    <property type="evidence" value="ECO:0007669"/>
    <property type="project" value="InterPro"/>
</dbReference>
<keyword evidence="5" id="KW-0418">Kinase</keyword>
<name>A0A3B0W0P9_9ZZZZ</name>
<dbReference type="GO" id="GO:0005886">
    <property type="term" value="C:plasma membrane"/>
    <property type="evidence" value="ECO:0007669"/>
    <property type="project" value="TreeGrafter"/>
</dbReference>
<evidence type="ECO:0000256" key="5">
    <source>
        <dbReference type="ARBA" id="ARBA00022777"/>
    </source>
</evidence>
<evidence type="ECO:0000259" key="6">
    <source>
        <dbReference type="PROSITE" id="PS50109"/>
    </source>
</evidence>
<dbReference type="InterPro" id="IPR004358">
    <property type="entry name" value="Sig_transdc_His_kin-like_C"/>
</dbReference>
<dbReference type="SMART" id="SM00388">
    <property type="entry name" value="HisKA"/>
    <property type="match status" value="1"/>
</dbReference>
<dbReference type="Gene3D" id="3.30.450.40">
    <property type="match status" value="4"/>
</dbReference>
<evidence type="ECO:0000256" key="2">
    <source>
        <dbReference type="ARBA" id="ARBA00012438"/>
    </source>
</evidence>